<keyword evidence="7 10" id="KW-0411">Iron-sulfur</keyword>
<dbReference type="NCBIfam" id="TIGR00272">
    <property type="entry name" value="DPH2"/>
    <property type="match status" value="1"/>
</dbReference>
<evidence type="ECO:0000256" key="6">
    <source>
        <dbReference type="ARBA" id="ARBA00023004"/>
    </source>
</evidence>
<feature type="compositionally biased region" description="Polar residues" evidence="11">
    <location>
        <begin position="223"/>
        <end position="232"/>
    </location>
</feature>
<dbReference type="FunFam" id="3.40.50.11860:FF:000001">
    <property type="entry name" value="2-(3-amino-3-carboxypropyl)histidine synthase subunit 2"/>
    <property type="match status" value="1"/>
</dbReference>
<dbReference type="Gene3D" id="3.40.50.11840">
    <property type="entry name" value="Diphthamide synthesis DPH1/DPH2 domain 1"/>
    <property type="match status" value="1"/>
</dbReference>
<dbReference type="InterPro" id="IPR042265">
    <property type="entry name" value="DPH1/DPH2_3"/>
</dbReference>
<dbReference type="AlphaFoldDB" id="A0A9W8AKG0"/>
<dbReference type="OrthoDB" id="449241at2759"/>
<comment type="caution">
    <text evidence="12">The sequence shown here is derived from an EMBL/GenBank/DDBJ whole genome shotgun (WGS) entry which is preliminary data.</text>
</comment>
<dbReference type="Pfam" id="PF01866">
    <property type="entry name" value="Diphthamide_syn"/>
    <property type="match status" value="1"/>
</dbReference>
<comment type="subunit">
    <text evidence="8">Component of the 2-(3-amino-3-carboxypropyl)histidine synthase complex composed of DPH1, DPH2, DPH3 and a NADH-dependent reductase, predominantly CBR1.</text>
</comment>
<comment type="cofactor">
    <cofactor evidence="1">
        <name>[4Fe-4S] cluster</name>
        <dbReference type="ChEBI" id="CHEBI:49883"/>
    </cofactor>
</comment>
<feature type="region of interest" description="Disordered" evidence="11">
    <location>
        <begin position="521"/>
        <end position="546"/>
    </location>
</feature>
<evidence type="ECO:0000256" key="10">
    <source>
        <dbReference type="RuleBase" id="RU364133"/>
    </source>
</evidence>
<comment type="similarity">
    <text evidence="3 10">Belongs to the DPH1/DPH2 family. DPH2 subfamily.</text>
</comment>
<dbReference type="GO" id="GO:0046872">
    <property type="term" value="F:metal ion binding"/>
    <property type="evidence" value="ECO:0007669"/>
    <property type="project" value="UniProtKB-KW"/>
</dbReference>
<accession>A0A9W8AKG0</accession>
<evidence type="ECO:0000256" key="5">
    <source>
        <dbReference type="ARBA" id="ARBA00022723"/>
    </source>
</evidence>
<keyword evidence="10" id="KW-0963">Cytoplasm</keyword>
<evidence type="ECO:0000256" key="4">
    <source>
        <dbReference type="ARBA" id="ARBA00021914"/>
    </source>
</evidence>
<comment type="subcellular location">
    <subcellularLocation>
        <location evidence="10">Cytoplasm</location>
    </subcellularLocation>
</comment>
<keyword evidence="5 10" id="KW-0479">Metal-binding</keyword>
<dbReference type="InterPro" id="IPR042263">
    <property type="entry name" value="DPH1/DPH2_1"/>
</dbReference>
<dbReference type="InterPro" id="IPR010014">
    <property type="entry name" value="DHP2"/>
</dbReference>
<dbReference type="Gene3D" id="3.40.50.11860">
    <property type="entry name" value="Diphthamide synthesis DPH1/DPH2 domain 3"/>
    <property type="match status" value="1"/>
</dbReference>
<evidence type="ECO:0000256" key="1">
    <source>
        <dbReference type="ARBA" id="ARBA00001966"/>
    </source>
</evidence>
<comment type="pathway">
    <text evidence="2 10">Protein modification; peptidyl-diphthamide biosynthesis.</text>
</comment>
<dbReference type="SFLD" id="SFLDS00032">
    <property type="entry name" value="Radical_SAM_3-amino-3-carboxyp"/>
    <property type="match status" value="1"/>
</dbReference>
<evidence type="ECO:0000256" key="11">
    <source>
        <dbReference type="SAM" id="MobiDB-lite"/>
    </source>
</evidence>
<evidence type="ECO:0000313" key="13">
    <source>
        <dbReference type="Proteomes" id="UP001150925"/>
    </source>
</evidence>
<dbReference type="PANTHER" id="PTHR10762:SF2">
    <property type="entry name" value="2-(3-AMINO-3-CARBOXYPROPYL)HISTIDINE SYNTHASE SUBUNIT 2"/>
    <property type="match status" value="1"/>
</dbReference>
<dbReference type="FunFam" id="3.40.50.11840:FF:000002">
    <property type="entry name" value="2-(3-amino-3-carboxypropyl)histidine synthase subunit 2"/>
    <property type="match status" value="1"/>
</dbReference>
<feature type="region of interest" description="Disordered" evidence="11">
    <location>
        <begin position="429"/>
        <end position="449"/>
    </location>
</feature>
<dbReference type="SFLD" id="SFLDF00408">
    <property type="entry name" value="Diphthamide_biosynthesis_famil"/>
    <property type="match status" value="1"/>
</dbReference>
<keyword evidence="6 10" id="KW-0408">Iron</keyword>
<dbReference type="NCBIfam" id="TIGR00322">
    <property type="entry name" value="diphth2_R"/>
    <property type="match status" value="1"/>
</dbReference>
<feature type="region of interest" description="Disordered" evidence="11">
    <location>
        <begin position="208"/>
        <end position="240"/>
    </location>
</feature>
<evidence type="ECO:0000313" key="12">
    <source>
        <dbReference type="EMBL" id="KAJ1956908.1"/>
    </source>
</evidence>
<comment type="function">
    <text evidence="9">Required for the first step of diphthamide biosynthesis, a post-translational modification of histidine which occurs in elongation factor 2. DPH1 and DPH2 transfer a 3-amino-3-carboxypropyl (ACP) group from S-adenosyl-L-methionine (SAM) to a histidine residue, the reaction is assisted by a reduction system comprising DPH3 and a NADH-dependent reductase, predominantly CBR1. Facilitates the reduction of the catalytic iron-sulfur cluster found in the DPH1 subunit.</text>
</comment>
<dbReference type="GO" id="GO:0090560">
    <property type="term" value="F:2-(3-amino-3-carboxypropyl)histidine synthase activity"/>
    <property type="evidence" value="ECO:0007669"/>
    <property type="project" value="InterPro"/>
</dbReference>
<dbReference type="EMBL" id="JANBPY010002038">
    <property type="protein sequence ID" value="KAJ1956908.1"/>
    <property type="molecule type" value="Genomic_DNA"/>
</dbReference>
<feature type="compositionally biased region" description="Acidic residues" evidence="11">
    <location>
        <begin position="438"/>
        <end position="447"/>
    </location>
</feature>
<dbReference type="GO" id="GO:0051536">
    <property type="term" value="F:iron-sulfur cluster binding"/>
    <property type="evidence" value="ECO:0007669"/>
    <property type="project" value="UniProtKB-KW"/>
</dbReference>
<evidence type="ECO:0000256" key="8">
    <source>
        <dbReference type="ARBA" id="ARBA00034128"/>
    </source>
</evidence>
<protein>
    <recommendedName>
        <fullName evidence="4 10">2-(3-amino-3-carboxypropyl)histidine synthase subunit 2</fullName>
    </recommendedName>
</protein>
<organism evidence="12 13">
    <name type="scientific">Dispira parvispora</name>
    <dbReference type="NCBI Taxonomy" id="1520584"/>
    <lineage>
        <taxon>Eukaryota</taxon>
        <taxon>Fungi</taxon>
        <taxon>Fungi incertae sedis</taxon>
        <taxon>Zoopagomycota</taxon>
        <taxon>Kickxellomycotina</taxon>
        <taxon>Dimargaritomycetes</taxon>
        <taxon>Dimargaritales</taxon>
        <taxon>Dimargaritaceae</taxon>
        <taxon>Dispira</taxon>
    </lineage>
</organism>
<dbReference type="InterPro" id="IPR016435">
    <property type="entry name" value="DPH1/DPH2"/>
</dbReference>
<dbReference type="PANTHER" id="PTHR10762">
    <property type="entry name" value="DIPHTHAMIDE BIOSYNTHESIS PROTEIN"/>
    <property type="match status" value="1"/>
</dbReference>
<evidence type="ECO:0000256" key="3">
    <source>
        <dbReference type="ARBA" id="ARBA00006179"/>
    </source>
</evidence>
<reference evidence="12" key="1">
    <citation type="submission" date="2022-07" db="EMBL/GenBank/DDBJ databases">
        <title>Phylogenomic reconstructions and comparative analyses of Kickxellomycotina fungi.</title>
        <authorList>
            <person name="Reynolds N.K."/>
            <person name="Stajich J.E."/>
            <person name="Barry K."/>
            <person name="Grigoriev I.V."/>
            <person name="Crous P."/>
            <person name="Smith M.E."/>
        </authorList>
    </citation>
    <scope>NUCLEOTIDE SEQUENCE</scope>
    <source>
        <strain evidence="12">RSA 1196</strain>
    </source>
</reference>
<evidence type="ECO:0000256" key="9">
    <source>
        <dbReference type="ARBA" id="ARBA00054092"/>
    </source>
</evidence>
<dbReference type="GO" id="GO:0017183">
    <property type="term" value="P:protein histidyl modification to diphthamide"/>
    <property type="evidence" value="ECO:0007669"/>
    <property type="project" value="InterPro"/>
</dbReference>
<keyword evidence="13" id="KW-1185">Reference proteome</keyword>
<evidence type="ECO:0000256" key="7">
    <source>
        <dbReference type="ARBA" id="ARBA00023014"/>
    </source>
</evidence>
<evidence type="ECO:0000256" key="2">
    <source>
        <dbReference type="ARBA" id="ARBA00005156"/>
    </source>
</evidence>
<name>A0A9W8AKG0_9FUNG</name>
<dbReference type="SFLD" id="SFLDG01121">
    <property type="entry name" value="Diphthamide_biosynthesis"/>
    <property type="match status" value="1"/>
</dbReference>
<dbReference type="GO" id="GO:0005737">
    <property type="term" value="C:cytoplasm"/>
    <property type="evidence" value="ECO:0007669"/>
    <property type="project" value="UniProtKB-SubCell"/>
</dbReference>
<sequence length="546" mass="61215">MTTELTTSVPMADTGADVIQRQVTEKSQKQARTLSEYYDFYDIERTCQTIRDFGYQRVALQFPDTLLADATVVYQALRKNTSSEIFVLADTSYGSCCVDEVAADHVQADLIIHYGHTCLSAPSRIPVLYVFGKAPIDLDEACRAISNAFSSEKSRRLLLLYDVAYHHAMGKFGSNDWVMSWYNLNMVNGSPMECDTAGRNNSNCCQRSSVASVPLDPPKDSTPLVNSESSPHSHGGRDYNLPSGTLVQDYTLVYIGEESLTLSHIILTHQPCPIYSFNPTTHQLTEQTPKTSKALMRRYVMMQKARDADTIGIVAGTLGVAAFRDVLTHLKQIIQASGKKYYEFVMGKLNVAKLANFMEIDVFVLVACPENSLIDSKEFYRPVVTPFELQLSLQTELEWTGRFVTDFQTLLEDHRSKYEATCLKSPAVESGIDGVHDNDEEGDEDDDPHFSVITGRLQSNRRRHHRVQYDNETGSVAKSQLIAGMDQMTVRDSQRQVATTLGSTAGEYFLERTFRGLEQRLGETEASEVQEGRRGIARGYQSEKRE</sequence>
<proteinExistence type="inferred from homology"/>
<comment type="function">
    <text evidence="10">Required for the first step of diphthamide biosynthesis, a post-translational modification of histidine which occurs in elongation factor 2. DPH1 and DPH2 transfer a 3-amino-3-carboxypropyl (ACP) group from S-adenosyl-L-methionine (SAM) to a histidine residue, the reaction is assisted by a reduction system comprising DPH3 and a NADH-dependent reductase. Facilitates the reduction of the catalytic iron-sulfur cluster found in the DPH1 subunit.</text>
</comment>
<gene>
    <name evidence="12" type="primary">DPH2</name>
    <name evidence="12" type="ORF">IWQ62_005201</name>
</gene>
<dbReference type="Proteomes" id="UP001150925">
    <property type="component" value="Unassembled WGS sequence"/>
</dbReference>